<dbReference type="HOGENOM" id="CLU_077357_0_0_7"/>
<feature type="compositionally biased region" description="Gly residues" evidence="1">
    <location>
        <begin position="239"/>
        <end position="248"/>
    </location>
</feature>
<sequence length="282" mass="29566">MKNDRKNVFIKGTIFMAVVLLLGCMTPGPAIAGAIPGGLMIQSGYAPGAGVPVGKIRTVHGKAFIMHADRQAVYPVTAGLAVYQDDTLVTKKGGRIVLVLNDDSVLTLGPETEMVLDQSVFDPGASNRSVLVNLLTGKARFFVKKFAALRNSTFKVRTATSVAAVRGSDFIIQQVGDKTIITTLGQTVLEVSNPNFPLAEPVVVNSFEQLIVTLGQLPGSPIQVTPEEIQAILESLGIPTGGPGTGGGADDDDDDDDTGMTGVPPEPPSFPEPTRPVSPYTP</sequence>
<accession>A8ZSB9</accession>
<dbReference type="RefSeq" id="WP_012175269.1">
    <property type="nucleotide sequence ID" value="NC_009943.1"/>
</dbReference>
<dbReference type="Proteomes" id="UP000008561">
    <property type="component" value="Chromosome"/>
</dbReference>
<dbReference type="EMBL" id="CP000859">
    <property type="protein sequence ID" value="ABW67656.1"/>
    <property type="molecule type" value="Genomic_DNA"/>
</dbReference>
<evidence type="ECO:0000313" key="4">
    <source>
        <dbReference type="Proteomes" id="UP000008561"/>
    </source>
</evidence>
<dbReference type="Pfam" id="PF04773">
    <property type="entry name" value="FecR"/>
    <property type="match status" value="1"/>
</dbReference>
<keyword evidence="4" id="KW-1185">Reference proteome</keyword>
<dbReference type="PANTHER" id="PTHR38731:SF1">
    <property type="entry name" value="FECR PROTEIN DOMAIN-CONTAINING PROTEIN"/>
    <property type="match status" value="1"/>
</dbReference>
<dbReference type="OrthoDB" id="5415289at2"/>
<evidence type="ECO:0000259" key="2">
    <source>
        <dbReference type="Pfam" id="PF04773"/>
    </source>
</evidence>
<dbReference type="Gene3D" id="2.60.120.1440">
    <property type="match status" value="1"/>
</dbReference>
<name>A8ZSB9_DESOH</name>
<protein>
    <recommendedName>
        <fullName evidence="2">FecR protein domain-containing protein</fullName>
    </recommendedName>
</protein>
<dbReference type="eggNOG" id="COG3712">
    <property type="taxonomic scope" value="Bacteria"/>
</dbReference>
<evidence type="ECO:0000256" key="1">
    <source>
        <dbReference type="SAM" id="MobiDB-lite"/>
    </source>
</evidence>
<organism evidence="3 4">
    <name type="scientific">Desulfosudis oleivorans (strain DSM 6200 / JCM 39069 / Hxd3)</name>
    <name type="common">Desulfococcus oleovorans</name>
    <dbReference type="NCBI Taxonomy" id="96561"/>
    <lineage>
        <taxon>Bacteria</taxon>
        <taxon>Pseudomonadati</taxon>
        <taxon>Thermodesulfobacteriota</taxon>
        <taxon>Desulfobacteria</taxon>
        <taxon>Desulfobacterales</taxon>
        <taxon>Desulfosudaceae</taxon>
        <taxon>Desulfosudis</taxon>
    </lineage>
</organism>
<dbReference type="InterPro" id="IPR006860">
    <property type="entry name" value="FecR"/>
</dbReference>
<gene>
    <name evidence="3" type="ordered locus">Dole_1852</name>
</gene>
<dbReference type="PANTHER" id="PTHR38731">
    <property type="entry name" value="LIPL45-RELATED LIPOPROTEIN-RELATED"/>
    <property type="match status" value="1"/>
</dbReference>
<dbReference type="AlphaFoldDB" id="A8ZSB9"/>
<feature type="compositionally biased region" description="Acidic residues" evidence="1">
    <location>
        <begin position="249"/>
        <end position="258"/>
    </location>
</feature>
<feature type="domain" description="FecR protein" evidence="2">
    <location>
        <begin position="86"/>
        <end position="184"/>
    </location>
</feature>
<dbReference type="STRING" id="96561.Dole_1852"/>
<reference evidence="3 4" key="1">
    <citation type="submission" date="2007-10" db="EMBL/GenBank/DDBJ databases">
        <title>Complete sequence of Desulfococcus oleovorans Hxd3.</title>
        <authorList>
            <consortium name="US DOE Joint Genome Institute"/>
            <person name="Copeland A."/>
            <person name="Lucas S."/>
            <person name="Lapidus A."/>
            <person name="Barry K."/>
            <person name="Glavina del Rio T."/>
            <person name="Dalin E."/>
            <person name="Tice H."/>
            <person name="Pitluck S."/>
            <person name="Kiss H."/>
            <person name="Brettin T."/>
            <person name="Bruce D."/>
            <person name="Detter J.C."/>
            <person name="Han C."/>
            <person name="Schmutz J."/>
            <person name="Larimer F."/>
            <person name="Land M."/>
            <person name="Hauser L."/>
            <person name="Kyrpides N."/>
            <person name="Kim E."/>
            <person name="Wawrik B."/>
            <person name="Richardson P."/>
        </authorList>
    </citation>
    <scope>NUCLEOTIDE SEQUENCE [LARGE SCALE GENOMIC DNA]</scope>
    <source>
        <strain evidence="4">DSM 6200 / JCM 39069 / Hxd3</strain>
    </source>
</reference>
<evidence type="ECO:0000313" key="3">
    <source>
        <dbReference type="EMBL" id="ABW67656.1"/>
    </source>
</evidence>
<proteinExistence type="predicted"/>
<feature type="region of interest" description="Disordered" evidence="1">
    <location>
        <begin position="236"/>
        <end position="282"/>
    </location>
</feature>
<dbReference type="KEGG" id="dol:Dole_1852"/>
<dbReference type="PROSITE" id="PS51257">
    <property type="entry name" value="PROKAR_LIPOPROTEIN"/>
    <property type="match status" value="1"/>
</dbReference>
<feature type="compositionally biased region" description="Pro residues" evidence="1">
    <location>
        <begin position="264"/>
        <end position="282"/>
    </location>
</feature>